<reference evidence="1" key="2">
    <citation type="submission" date="2021-04" db="EMBL/GenBank/DDBJ databases">
        <authorList>
            <person name="Gilroy R."/>
        </authorList>
    </citation>
    <scope>NUCLEOTIDE SEQUENCE</scope>
    <source>
        <strain evidence="1">26628</strain>
    </source>
</reference>
<reference evidence="1" key="1">
    <citation type="journal article" date="2021" name="PeerJ">
        <title>Extensive microbial diversity within the chicken gut microbiome revealed by metagenomics and culture.</title>
        <authorList>
            <person name="Gilroy R."/>
            <person name="Ravi A."/>
            <person name="Getino M."/>
            <person name="Pursley I."/>
            <person name="Horton D.L."/>
            <person name="Alikhan N.F."/>
            <person name="Baker D."/>
            <person name="Gharbi K."/>
            <person name="Hall N."/>
            <person name="Watson M."/>
            <person name="Adriaenssens E.M."/>
            <person name="Foster-Nyarko E."/>
            <person name="Jarju S."/>
            <person name="Secka A."/>
            <person name="Antonio M."/>
            <person name="Oren A."/>
            <person name="Chaudhuri R.R."/>
            <person name="La Ragione R."/>
            <person name="Hildebrand F."/>
            <person name="Pallen M.J."/>
        </authorList>
    </citation>
    <scope>NUCLEOTIDE SEQUENCE</scope>
    <source>
        <strain evidence="1">26628</strain>
    </source>
</reference>
<gene>
    <name evidence="1" type="ORF">H9737_04540</name>
</gene>
<protein>
    <submittedName>
        <fullName evidence="1">Uncharacterized protein</fullName>
    </submittedName>
</protein>
<evidence type="ECO:0000313" key="1">
    <source>
        <dbReference type="EMBL" id="HIX46943.1"/>
    </source>
</evidence>
<accession>A0A9D2AR81</accession>
<comment type="caution">
    <text evidence="1">The sequence shown here is derived from an EMBL/GenBank/DDBJ whole genome shotgun (WGS) entry which is preliminary data.</text>
</comment>
<sequence length="227" mass="24917">MTERDGNCRYIAYIAASLAKAGASAQIGFEEGRVRLCVAGEDASLRRLAEEKAADILCIGYKYAELAPLIRPAGLGEEDREILVAAVIAADLAEDRRCVLARLRRASGCECTVDGFYRFRLGDLRAKWRGVAACVPSVFTRGKLADFMEYLLGAGRGKVFLKGDAVFDARCRRLRRSSLIEGGRSEMNTLREIVLSGAGKVECLSSPGPRQEDFLRRYYGGRVCFAT</sequence>
<proteinExistence type="predicted"/>
<dbReference type="AlphaFoldDB" id="A0A9D2AR81"/>
<organism evidence="1 2">
    <name type="scientific">Candidatus Borkfalkia faecigallinarum</name>
    <dbReference type="NCBI Taxonomy" id="2838509"/>
    <lineage>
        <taxon>Bacteria</taxon>
        <taxon>Bacillati</taxon>
        <taxon>Bacillota</taxon>
        <taxon>Clostridia</taxon>
        <taxon>Christensenellales</taxon>
        <taxon>Christensenellaceae</taxon>
        <taxon>Candidatus Borkfalkia</taxon>
    </lineage>
</organism>
<evidence type="ECO:0000313" key="2">
    <source>
        <dbReference type="Proteomes" id="UP000824249"/>
    </source>
</evidence>
<dbReference type="Proteomes" id="UP000824249">
    <property type="component" value="Unassembled WGS sequence"/>
</dbReference>
<dbReference type="EMBL" id="DXFD01000067">
    <property type="protein sequence ID" value="HIX46943.1"/>
    <property type="molecule type" value="Genomic_DNA"/>
</dbReference>
<name>A0A9D2AR81_9FIRM</name>